<gene>
    <name evidence="2" type="ORF">Z519_12547</name>
</gene>
<dbReference type="SUPFAM" id="SSF54427">
    <property type="entry name" value="NTF2-like"/>
    <property type="match status" value="1"/>
</dbReference>
<dbReference type="Gene3D" id="3.10.450.50">
    <property type="match status" value="1"/>
</dbReference>
<dbReference type="EMBL" id="KN847010">
    <property type="protein sequence ID" value="KIW86761.1"/>
    <property type="molecule type" value="Genomic_DNA"/>
</dbReference>
<dbReference type="Proteomes" id="UP000053789">
    <property type="component" value="Unassembled WGS sequence"/>
</dbReference>
<dbReference type="InterPro" id="IPR037401">
    <property type="entry name" value="SnoaL-like"/>
</dbReference>
<evidence type="ECO:0000313" key="3">
    <source>
        <dbReference type="Proteomes" id="UP000053789"/>
    </source>
</evidence>
<name>A0A0D2E9F0_CLAB1</name>
<keyword evidence="3" id="KW-1185">Reference proteome</keyword>
<dbReference type="Pfam" id="PF12680">
    <property type="entry name" value="SnoaL_2"/>
    <property type="match status" value="1"/>
</dbReference>
<protein>
    <recommendedName>
        <fullName evidence="1">SnoaL-like domain-containing protein</fullName>
    </recommendedName>
</protein>
<dbReference type="OrthoDB" id="4126403at2759"/>
<reference evidence="2" key="1">
    <citation type="submission" date="2015-01" db="EMBL/GenBank/DDBJ databases">
        <title>The Genome Sequence of Cladophialophora bantiana CBS 173.52.</title>
        <authorList>
            <consortium name="The Broad Institute Genomics Platform"/>
            <person name="Cuomo C."/>
            <person name="de Hoog S."/>
            <person name="Gorbushina A."/>
            <person name="Stielow B."/>
            <person name="Teixiera M."/>
            <person name="Abouelleil A."/>
            <person name="Chapman S.B."/>
            <person name="Priest M."/>
            <person name="Young S.K."/>
            <person name="Wortman J."/>
            <person name="Nusbaum C."/>
            <person name="Birren B."/>
        </authorList>
    </citation>
    <scope>NUCLEOTIDE SEQUENCE [LARGE SCALE GENOMIC DNA]</scope>
    <source>
        <strain evidence="2">CBS 173.52</strain>
    </source>
</reference>
<feature type="domain" description="SnoaL-like" evidence="1">
    <location>
        <begin position="13"/>
        <end position="117"/>
    </location>
</feature>
<dbReference type="AlphaFoldDB" id="A0A0D2E9F0"/>
<dbReference type="GeneID" id="27705475"/>
<accession>A0A0D2E9F0</accession>
<organism evidence="2 3">
    <name type="scientific">Cladophialophora bantiana (strain ATCC 10958 / CBS 173.52 / CDC B-1940 / NIH 8579)</name>
    <name type="common">Xylohypha bantiana</name>
    <dbReference type="NCBI Taxonomy" id="1442370"/>
    <lineage>
        <taxon>Eukaryota</taxon>
        <taxon>Fungi</taxon>
        <taxon>Dikarya</taxon>
        <taxon>Ascomycota</taxon>
        <taxon>Pezizomycotina</taxon>
        <taxon>Eurotiomycetes</taxon>
        <taxon>Chaetothyriomycetidae</taxon>
        <taxon>Chaetothyriales</taxon>
        <taxon>Herpotrichiellaceae</taxon>
        <taxon>Cladophialophora</taxon>
    </lineage>
</organism>
<evidence type="ECO:0000313" key="2">
    <source>
        <dbReference type="EMBL" id="KIW86761.1"/>
    </source>
</evidence>
<dbReference type="HOGENOM" id="CLU_122474_0_0_1"/>
<evidence type="ECO:0000259" key="1">
    <source>
        <dbReference type="Pfam" id="PF12680"/>
    </source>
</evidence>
<dbReference type="InterPro" id="IPR032710">
    <property type="entry name" value="NTF2-like_dom_sf"/>
</dbReference>
<dbReference type="VEuPathDB" id="FungiDB:Z519_12547"/>
<sequence length="161" mass="18411">MSQLTPSGGLSIVDKWIDAWNRNDPAAWTALYSLSAKYTDHAYQIIRIGPSTLKEHWTIWRTAHPDFVIEVESSWPYEELPGGRCRYSIRTANRGTFINDLPRSKATGKPFWFRGCVDIVLNLSTGLIEEVEEWYCPNLERTTALSDYHCKADSDLKLEGL</sequence>
<proteinExistence type="predicted"/>
<dbReference type="RefSeq" id="XP_016613430.1">
    <property type="nucleotide sequence ID" value="XM_016770252.1"/>
</dbReference>